<dbReference type="InterPro" id="IPR011990">
    <property type="entry name" value="TPR-like_helical_dom_sf"/>
</dbReference>
<keyword evidence="3 7" id="KW-0479">Metal-binding</keyword>
<dbReference type="GO" id="GO:0016236">
    <property type="term" value="P:macroautophagy"/>
    <property type="evidence" value="ECO:0007669"/>
    <property type="project" value="TreeGrafter"/>
</dbReference>
<dbReference type="CTD" id="16990"/>
<dbReference type="InParanoid" id="A0A6P6YGA3"/>
<evidence type="ECO:0000313" key="13">
    <source>
        <dbReference type="RefSeq" id="XP_027203891.1"/>
    </source>
</evidence>
<evidence type="ECO:0000259" key="11">
    <source>
        <dbReference type="PROSITE" id="PS50089"/>
    </source>
</evidence>
<dbReference type="GO" id="GO:0005770">
    <property type="term" value="C:late endosome"/>
    <property type="evidence" value="ECO:0007669"/>
    <property type="project" value="TreeGrafter"/>
</dbReference>
<dbReference type="Gene3D" id="3.30.40.10">
    <property type="entry name" value="Zinc/RING finger domain, C3HC4 (zinc finger)"/>
    <property type="match status" value="1"/>
</dbReference>
<dbReference type="InterPro" id="IPR057780">
    <property type="entry name" value="Beta-prop_Vps41"/>
</dbReference>
<dbReference type="InterPro" id="IPR015943">
    <property type="entry name" value="WD40/YVTN_repeat-like_dom_sf"/>
</dbReference>
<dbReference type="GO" id="GO:0008270">
    <property type="term" value="F:zinc ion binding"/>
    <property type="evidence" value="ECO:0007669"/>
    <property type="project" value="UniProtKB-KW"/>
</dbReference>
<dbReference type="InterPro" id="IPR001841">
    <property type="entry name" value="Znf_RING"/>
</dbReference>
<dbReference type="OrthoDB" id="244107at2759"/>
<evidence type="ECO:0000256" key="4">
    <source>
        <dbReference type="ARBA" id="ARBA00022833"/>
    </source>
</evidence>
<feature type="region of interest" description="Disordered" evidence="9">
    <location>
        <begin position="45"/>
        <end position="88"/>
    </location>
</feature>
<dbReference type="InterPro" id="IPR036322">
    <property type="entry name" value="WD40_repeat_dom_sf"/>
</dbReference>
<dbReference type="PROSITE" id="PS50236">
    <property type="entry name" value="CHCR"/>
    <property type="match status" value="1"/>
</dbReference>
<protein>
    <submittedName>
        <fullName evidence="13">Vacuolar protein sorting-associated protein 41 homolog</fullName>
    </submittedName>
</protein>
<evidence type="ECO:0000256" key="6">
    <source>
        <dbReference type="ARBA" id="ARBA00023228"/>
    </source>
</evidence>
<evidence type="ECO:0000313" key="12">
    <source>
        <dbReference type="Proteomes" id="UP000515146"/>
    </source>
</evidence>
<feature type="repeat" description="CHCR" evidence="8">
    <location>
        <begin position="670"/>
        <end position="814"/>
    </location>
</feature>
<reference evidence="13" key="1">
    <citation type="submission" date="2025-08" db="UniProtKB">
        <authorList>
            <consortium name="RefSeq"/>
        </authorList>
    </citation>
    <scope>IDENTIFICATION</scope>
    <source>
        <strain evidence="13">Airmid</strain>
    </source>
</reference>
<dbReference type="OMA" id="PQLVWQD"/>
<keyword evidence="2" id="KW-0813">Transport</keyword>
<dbReference type="Pfam" id="PF23556">
    <property type="entry name" value="TPR_Vps41"/>
    <property type="match status" value="1"/>
</dbReference>
<feature type="compositionally biased region" description="Acidic residues" evidence="9">
    <location>
        <begin position="74"/>
        <end position="86"/>
    </location>
</feature>
<dbReference type="GO" id="GO:0034058">
    <property type="term" value="P:endosomal vesicle fusion"/>
    <property type="evidence" value="ECO:0007669"/>
    <property type="project" value="TreeGrafter"/>
</dbReference>
<accession>A0A6P6YGA3</accession>
<dbReference type="PROSITE" id="PS50089">
    <property type="entry name" value="ZF_RING_2"/>
    <property type="match status" value="1"/>
</dbReference>
<keyword evidence="4" id="KW-0862">Zinc</keyword>
<dbReference type="PANTHER" id="PTHR12616:SF1">
    <property type="entry name" value="VACUOLAR PROTEIN SORTING-ASSOCIATED PROTEIN 41 HOMOLOG"/>
    <property type="match status" value="1"/>
</dbReference>
<dbReference type="AlphaFoldDB" id="A0A6P6YGA3"/>
<dbReference type="InterPro" id="IPR000547">
    <property type="entry name" value="Clathrin_H-chain/VPS_repeat"/>
</dbReference>
<evidence type="ECO:0000256" key="8">
    <source>
        <dbReference type="PROSITE-ProRule" id="PRU01006"/>
    </source>
</evidence>
<feature type="signal peptide" evidence="10">
    <location>
        <begin position="1"/>
        <end position="19"/>
    </location>
</feature>
<feature type="chain" id="PRO_5027998304" evidence="10">
    <location>
        <begin position="20"/>
        <end position="998"/>
    </location>
</feature>
<evidence type="ECO:0000256" key="7">
    <source>
        <dbReference type="PROSITE-ProRule" id="PRU00175"/>
    </source>
</evidence>
<dbReference type="GO" id="GO:0030897">
    <property type="term" value="C:HOPS complex"/>
    <property type="evidence" value="ECO:0007669"/>
    <property type="project" value="TreeGrafter"/>
</dbReference>
<dbReference type="InterPro" id="IPR045111">
    <property type="entry name" value="Vps41/Vps8"/>
</dbReference>
<keyword evidence="10" id="KW-0732">Signal</keyword>
<dbReference type="Gene3D" id="1.25.40.10">
    <property type="entry name" value="Tetratricopeptide repeat domain"/>
    <property type="match status" value="1"/>
</dbReference>
<dbReference type="PANTHER" id="PTHR12616">
    <property type="entry name" value="VACUOLAR PROTEIN SORTING VPS41"/>
    <property type="match status" value="1"/>
</dbReference>
<evidence type="ECO:0000256" key="10">
    <source>
        <dbReference type="SAM" id="SignalP"/>
    </source>
</evidence>
<dbReference type="FunCoup" id="A0A6P6YGA3">
    <property type="interactions" value="648"/>
</dbReference>
<dbReference type="Gene3D" id="2.130.10.10">
    <property type="entry name" value="YVTN repeat-like/Quinoprotein amine dehydrogenase"/>
    <property type="match status" value="1"/>
</dbReference>
<dbReference type="GO" id="GO:0005764">
    <property type="term" value="C:lysosome"/>
    <property type="evidence" value="ECO:0007669"/>
    <property type="project" value="UniProtKB-SubCell"/>
</dbReference>
<dbReference type="GO" id="GO:0006623">
    <property type="term" value="P:protein targeting to vacuole"/>
    <property type="evidence" value="ECO:0007669"/>
    <property type="project" value="InterPro"/>
</dbReference>
<organism evidence="12 13">
    <name type="scientific">Dermatophagoides pteronyssinus</name>
    <name type="common">European house dust mite</name>
    <dbReference type="NCBI Taxonomy" id="6956"/>
    <lineage>
        <taxon>Eukaryota</taxon>
        <taxon>Metazoa</taxon>
        <taxon>Ecdysozoa</taxon>
        <taxon>Arthropoda</taxon>
        <taxon>Chelicerata</taxon>
        <taxon>Arachnida</taxon>
        <taxon>Acari</taxon>
        <taxon>Acariformes</taxon>
        <taxon>Sarcoptiformes</taxon>
        <taxon>Astigmata</taxon>
        <taxon>Psoroptidia</taxon>
        <taxon>Analgoidea</taxon>
        <taxon>Pyroglyphidae</taxon>
        <taxon>Dermatophagoidinae</taxon>
        <taxon>Dermatophagoides</taxon>
    </lineage>
</organism>
<keyword evidence="5" id="KW-0653">Protein transport</keyword>
<dbReference type="GO" id="GO:0009267">
    <property type="term" value="P:cellular response to starvation"/>
    <property type="evidence" value="ECO:0007669"/>
    <property type="project" value="TreeGrafter"/>
</dbReference>
<sequence>MSFLFCFIFPIFFVLFTNFDQMDTDSCVESESTIYLNDETNPSIILPNQTTSTMTIDDNRHDGTNDHHNGIQNDDNEDDDDDDDDEPKFTYSRIRGDVSNILKTESITSIATHEKFFVIGTQSGKMFVLNIDGFNCSNTLNNLHQSPINQISIDERADFLASCSDYRVCIQELYTIGEPHYSTTFERPVKALAIDPQYGTLNSRRFVVGEADRLLFFEKNLLGRYRATCLQQARGVVRLANWNGNFIVWASDLCLKIYDSQTKTIITHLDRDKENDYRIKLDLYQCSFQWRNNRTLLISWGNSIKICNIRQRNYDSELSLTQAVISQERIRKYYVELVNSFNIDSHLIACGVAPFEQDRLLILCTQKSFLYPSVDDSIPNDSTTLNENQKLVRIKMVEPKNADIFTDISDDILTPNEFLKTVQKTRDIQMIYYREENAYLIICPRDLIIARPREEDDSIDWLLSRKKFRHAFQRMKINQHKCLRHTYESVGQLFIKHLLIESTIDSCEEAGKLCHELCLENWNLWEIQLNLFRQYNCLRVLAKYLPIGLDNQRLLAPHLYEMVLVEFLDQDDSQGFLRTIKSLPPHLYSTNSMINHLTTKLSSQIQQDHNLLESLAEMYTYECHYQKAFFIFLQTGNAKRVFDLIWKHRLLHLLEDRFVELLELDAEETSRLLIENQDSIPCDKVIKRLRKHPRLLCAYLDRLIQRDPTACTLYHDLLFDLYAKHVPDRIVPFLRQSNYIQLEKALEVCKKQQLTKAVVFILGRMGNTHEALRIIIDKTDDINAAIDFCKEHGDADLWAELMDISVSKPNLLSKLLREVGTNATDPISLISRIPEGETIPDLVPSLVQILQDYRLMVTLEDGCRRVLNSDCYQQFSKMYRMRSKAVVVRDTERYCYSCQIPGVSTHHQTTITTYGEYILFQCAHLFHTSCLDFFDNNDNNIKMEKQLFQQQKLCPICKTKKNGKNQNTPVIPSYSSSSSSLTNTMVNSSANNQLTYSP</sequence>
<dbReference type="RefSeq" id="XP_027203891.1">
    <property type="nucleotide sequence ID" value="XM_027348090.1"/>
</dbReference>
<keyword evidence="6" id="KW-0458">Lysosome</keyword>
<evidence type="ECO:0000256" key="9">
    <source>
        <dbReference type="SAM" id="MobiDB-lite"/>
    </source>
</evidence>
<keyword evidence="12" id="KW-1185">Reference proteome</keyword>
<feature type="compositionally biased region" description="Polar residues" evidence="9">
    <location>
        <begin position="45"/>
        <end position="56"/>
    </location>
</feature>
<dbReference type="SUPFAM" id="SSF57850">
    <property type="entry name" value="RING/U-box"/>
    <property type="match status" value="1"/>
</dbReference>
<dbReference type="KEGG" id="dpte:113797673"/>
<dbReference type="Proteomes" id="UP000515146">
    <property type="component" value="Unplaced"/>
</dbReference>
<gene>
    <name evidence="13" type="primary">LOC113797673</name>
</gene>
<dbReference type="SUPFAM" id="SSF50978">
    <property type="entry name" value="WD40 repeat-like"/>
    <property type="match status" value="1"/>
</dbReference>
<proteinExistence type="predicted"/>
<name>A0A6P6YGA3_DERPT</name>
<evidence type="ECO:0000256" key="3">
    <source>
        <dbReference type="ARBA" id="ARBA00022771"/>
    </source>
</evidence>
<feature type="compositionally biased region" description="Basic and acidic residues" evidence="9">
    <location>
        <begin position="57"/>
        <end position="69"/>
    </location>
</feature>
<comment type="subcellular location">
    <subcellularLocation>
        <location evidence="1">Lysosome</location>
    </subcellularLocation>
</comment>
<feature type="domain" description="RING-type" evidence="11">
    <location>
        <begin position="895"/>
        <end position="958"/>
    </location>
</feature>
<dbReference type="SMART" id="SM00299">
    <property type="entry name" value="CLH"/>
    <property type="match status" value="1"/>
</dbReference>
<evidence type="ECO:0000256" key="1">
    <source>
        <dbReference type="ARBA" id="ARBA00004371"/>
    </source>
</evidence>
<dbReference type="InterPro" id="IPR013083">
    <property type="entry name" value="Znf_RING/FYVE/PHD"/>
</dbReference>
<keyword evidence="3 7" id="KW-0863">Zinc-finger</keyword>
<evidence type="ECO:0000256" key="2">
    <source>
        <dbReference type="ARBA" id="ARBA00022448"/>
    </source>
</evidence>
<evidence type="ECO:0000256" key="5">
    <source>
        <dbReference type="ARBA" id="ARBA00022927"/>
    </source>
</evidence>
<dbReference type="Pfam" id="PF23411">
    <property type="entry name" value="Beta-prop_Vps41"/>
    <property type="match status" value="1"/>
</dbReference>